<dbReference type="Proteomes" id="UP000093000">
    <property type="component" value="Unassembled WGS sequence"/>
</dbReference>
<dbReference type="STRING" id="101091.A0A1C7NPL7"/>
<evidence type="ECO:0000313" key="11">
    <source>
        <dbReference type="Proteomes" id="UP000093000"/>
    </source>
</evidence>
<dbReference type="FunFam" id="3.30.50.10:FF:000007">
    <property type="entry name" value="Nitrogen regulatory AreA, N-terminal"/>
    <property type="match status" value="1"/>
</dbReference>
<evidence type="ECO:0000256" key="3">
    <source>
        <dbReference type="ARBA" id="ARBA00022771"/>
    </source>
</evidence>
<comment type="caution">
    <text evidence="10">The sequence shown here is derived from an EMBL/GenBank/DDBJ whole genome shotgun (WGS) entry which is preliminary data.</text>
</comment>
<dbReference type="PROSITE" id="PS00344">
    <property type="entry name" value="GATA_ZN_FINGER_1"/>
    <property type="match status" value="1"/>
</dbReference>
<keyword evidence="3 8" id="KW-0863">Zinc-finger</keyword>
<evidence type="ECO:0000256" key="6">
    <source>
        <dbReference type="ARBA" id="ARBA00023163"/>
    </source>
</evidence>
<dbReference type="GO" id="GO:0008270">
    <property type="term" value="F:zinc ion binding"/>
    <property type="evidence" value="ECO:0007669"/>
    <property type="project" value="UniProtKB-KW"/>
</dbReference>
<evidence type="ECO:0000256" key="7">
    <source>
        <dbReference type="ARBA" id="ARBA00023242"/>
    </source>
</evidence>
<organism evidence="10 11">
    <name type="scientific">Choanephora cucurbitarum</name>
    <dbReference type="NCBI Taxonomy" id="101091"/>
    <lineage>
        <taxon>Eukaryota</taxon>
        <taxon>Fungi</taxon>
        <taxon>Fungi incertae sedis</taxon>
        <taxon>Mucoromycota</taxon>
        <taxon>Mucoromycotina</taxon>
        <taxon>Mucoromycetes</taxon>
        <taxon>Mucorales</taxon>
        <taxon>Mucorineae</taxon>
        <taxon>Choanephoraceae</taxon>
        <taxon>Choanephoroideae</taxon>
        <taxon>Choanephora</taxon>
    </lineage>
</organism>
<evidence type="ECO:0000256" key="4">
    <source>
        <dbReference type="ARBA" id="ARBA00022833"/>
    </source>
</evidence>
<name>A0A1C7NPL7_9FUNG</name>
<dbReference type="GO" id="GO:0005634">
    <property type="term" value="C:nucleus"/>
    <property type="evidence" value="ECO:0007669"/>
    <property type="project" value="UniProtKB-SubCell"/>
</dbReference>
<protein>
    <recommendedName>
        <fullName evidence="9">GATA-type domain-containing protein</fullName>
    </recommendedName>
</protein>
<dbReference type="GO" id="GO:0045944">
    <property type="term" value="P:positive regulation of transcription by RNA polymerase II"/>
    <property type="evidence" value="ECO:0007669"/>
    <property type="project" value="TreeGrafter"/>
</dbReference>
<dbReference type="PROSITE" id="PS50114">
    <property type="entry name" value="GATA_ZN_FINGER_2"/>
    <property type="match status" value="1"/>
</dbReference>
<keyword evidence="2" id="KW-0479">Metal-binding</keyword>
<dbReference type="InParanoid" id="A0A1C7NPL7"/>
<dbReference type="EMBL" id="LUGH01000026">
    <property type="protein sequence ID" value="OBZ90958.1"/>
    <property type="molecule type" value="Genomic_DNA"/>
</dbReference>
<feature type="domain" description="GATA-type" evidence="9">
    <location>
        <begin position="24"/>
        <end position="77"/>
    </location>
</feature>
<dbReference type="PANTHER" id="PTHR10071">
    <property type="entry name" value="TRANSCRIPTION FACTOR GATA FAMILY MEMBER"/>
    <property type="match status" value="1"/>
</dbReference>
<dbReference type="InterPro" id="IPR000679">
    <property type="entry name" value="Znf_GATA"/>
</dbReference>
<evidence type="ECO:0000256" key="8">
    <source>
        <dbReference type="PROSITE-ProRule" id="PRU00094"/>
    </source>
</evidence>
<accession>A0A1C7NPL7</accession>
<sequence length="257" mass="28879">MEETHSNDCQGCRQCWQQNNIRWSPPVIKCSNCETTTTPLWRRNEAGNTICNACGLYFKLHNVQRPITMKRNVIKRRKRFNSIPQQLVVIENAPPPRSIAPSSPKRKRLSLPTHDHPMLPTVHSPIHSNTQNSETILSNIPSTIRQTLEAKRDTLQKELDHVTSLLSQTTEIMKTMESVMAIMNLQKPSPHGTITQEKLLLTSLMMLGLASNKSDKTIPSLSDAIPSLHHHHSSSSSISPSSSSFLSKYQLKTTTST</sequence>
<dbReference type="CDD" id="cd00202">
    <property type="entry name" value="ZnF_GATA"/>
    <property type="match status" value="1"/>
</dbReference>
<evidence type="ECO:0000313" key="10">
    <source>
        <dbReference type="EMBL" id="OBZ90958.1"/>
    </source>
</evidence>
<dbReference type="PANTHER" id="PTHR10071:SF335">
    <property type="entry name" value="IRON-SENSING TRANSCRIPTIONAL REPRESSOR-RELATED"/>
    <property type="match status" value="1"/>
</dbReference>
<evidence type="ECO:0000259" key="9">
    <source>
        <dbReference type="PROSITE" id="PS50114"/>
    </source>
</evidence>
<proteinExistence type="predicted"/>
<keyword evidence="4" id="KW-0862">Zinc</keyword>
<comment type="subcellular location">
    <subcellularLocation>
        <location evidence="1">Nucleus</location>
    </subcellularLocation>
</comment>
<keyword evidence="5" id="KW-0805">Transcription regulation</keyword>
<keyword evidence="11" id="KW-1185">Reference proteome</keyword>
<dbReference type="GO" id="GO:0000978">
    <property type="term" value="F:RNA polymerase II cis-regulatory region sequence-specific DNA binding"/>
    <property type="evidence" value="ECO:0007669"/>
    <property type="project" value="TreeGrafter"/>
</dbReference>
<dbReference type="InterPro" id="IPR039355">
    <property type="entry name" value="Transcription_factor_GATA"/>
</dbReference>
<dbReference type="GO" id="GO:0000981">
    <property type="term" value="F:DNA-binding transcription factor activity, RNA polymerase II-specific"/>
    <property type="evidence" value="ECO:0007669"/>
    <property type="project" value="TreeGrafter"/>
</dbReference>
<evidence type="ECO:0000256" key="1">
    <source>
        <dbReference type="ARBA" id="ARBA00004123"/>
    </source>
</evidence>
<dbReference type="OrthoDB" id="515401at2759"/>
<dbReference type="InterPro" id="IPR013088">
    <property type="entry name" value="Znf_NHR/GATA"/>
</dbReference>
<gene>
    <name evidence="10" type="ORF">A0J61_00973</name>
</gene>
<keyword evidence="6" id="KW-0804">Transcription</keyword>
<dbReference type="PRINTS" id="PR00619">
    <property type="entry name" value="GATAZNFINGER"/>
</dbReference>
<dbReference type="SUPFAM" id="SSF57716">
    <property type="entry name" value="Glucocorticoid receptor-like (DNA-binding domain)"/>
    <property type="match status" value="1"/>
</dbReference>
<dbReference type="Gene3D" id="3.30.50.10">
    <property type="entry name" value="Erythroid Transcription Factor GATA-1, subunit A"/>
    <property type="match status" value="1"/>
</dbReference>
<dbReference type="Pfam" id="PF00320">
    <property type="entry name" value="GATA"/>
    <property type="match status" value="1"/>
</dbReference>
<dbReference type="GO" id="GO:0000122">
    <property type="term" value="P:negative regulation of transcription by RNA polymerase II"/>
    <property type="evidence" value="ECO:0007669"/>
    <property type="project" value="TreeGrafter"/>
</dbReference>
<evidence type="ECO:0000256" key="5">
    <source>
        <dbReference type="ARBA" id="ARBA00023015"/>
    </source>
</evidence>
<evidence type="ECO:0000256" key="2">
    <source>
        <dbReference type="ARBA" id="ARBA00022723"/>
    </source>
</evidence>
<dbReference type="SMART" id="SM00401">
    <property type="entry name" value="ZnF_GATA"/>
    <property type="match status" value="1"/>
</dbReference>
<keyword evidence="7" id="KW-0539">Nucleus</keyword>
<reference evidence="10 11" key="1">
    <citation type="submission" date="2016-03" db="EMBL/GenBank/DDBJ databases">
        <title>Choanephora cucurbitarum.</title>
        <authorList>
            <person name="Min B."/>
            <person name="Park H."/>
            <person name="Park J.-H."/>
            <person name="Shin H.-D."/>
            <person name="Choi I.-G."/>
        </authorList>
    </citation>
    <scope>NUCLEOTIDE SEQUENCE [LARGE SCALE GENOMIC DNA]</scope>
    <source>
        <strain evidence="10 11">KUS-F28377</strain>
    </source>
</reference>
<dbReference type="AlphaFoldDB" id="A0A1C7NPL7"/>